<protein>
    <submittedName>
        <fullName evidence="7">Diguanylate cyclase (GGDEF)-like protein/PAS domain S-box-containing protein</fullName>
    </submittedName>
</protein>
<dbReference type="PROSITE" id="PS50112">
    <property type="entry name" value="PAS"/>
    <property type="match status" value="1"/>
</dbReference>
<feature type="domain" description="GGDEF" evidence="6">
    <location>
        <begin position="399"/>
        <end position="532"/>
    </location>
</feature>
<evidence type="ECO:0000259" key="6">
    <source>
        <dbReference type="PROSITE" id="PS50887"/>
    </source>
</evidence>
<dbReference type="InterPro" id="IPR035919">
    <property type="entry name" value="EAL_sf"/>
</dbReference>
<dbReference type="PROSITE" id="PS50887">
    <property type="entry name" value="GGDEF"/>
    <property type="match status" value="1"/>
</dbReference>
<keyword evidence="8" id="KW-1185">Reference proteome</keyword>
<feature type="coiled-coil region" evidence="1">
    <location>
        <begin position="221"/>
        <end position="252"/>
    </location>
</feature>
<keyword evidence="2" id="KW-0472">Membrane</keyword>
<dbReference type="InterPro" id="IPR000014">
    <property type="entry name" value="PAS"/>
</dbReference>
<dbReference type="SMART" id="SM00091">
    <property type="entry name" value="PAS"/>
    <property type="match status" value="1"/>
</dbReference>
<feature type="domain" description="PAS" evidence="3">
    <location>
        <begin position="245"/>
        <end position="298"/>
    </location>
</feature>
<dbReference type="Gene3D" id="3.20.20.450">
    <property type="entry name" value="EAL domain"/>
    <property type="match status" value="1"/>
</dbReference>
<name>A0ABS4R1D6_9HYPH</name>
<feature type="transmembrane region" description="Helical" evidence="2">
    <location>
        <begin position="29"/>
        <end position="51"/>
    </location>
</feature>
<evidence type="ECO:0000313" key="7">
    <source>
        <dbReference type="EMBL" id="MBP2236723.1"/>
    </source>
</evidence>
<dbReference type="CDD" id="cd01949">
    <property type="entry name" value="GGDEF"/>
    <property type="match status" value="1"/>
</dbReference>
<accession>A0ABS4R1D6</accession>
<dbReference type="Proteomes" id="UP000730739">
    <property type="component" value="Unassembled WGS sequence"/>
</dbReference>
<dbReference type="SMART" id="SM00267">
    <property type="entry name" value="GGDEF"/>
    <property type="match status" value="1"/>
</dbReference>
<dbReference type="InterPro" id="IPR003660">
    <property type="entry name" value="HAMP_dom"/>
</dbReference>
<dbReference type="Gene3D" id="3.30.70.270">
    <property type="match status" value="1"/>
</dbReference>
<dbReference type="SUPFAM" id="SSF158472">
    <property type="entry name" value="HAMP domain-like"/>
    <property type="match status" value="1"/>
</dbReference>
<dbReference type="SUPFAM" id="SSF55785">
    <property type="entry name" value="PYP-like sensor domain (PAS domain)"/>
    <property type="match status" value="1"/>
</dbReference>
<evidence type="ECO:0000256" key="2">
    <source>
        <dbReference type="SAM" id="Phobius"/>
    </source>
</evidence>
<evidence type="ECO:0000313" key="8">
    <source>
        <dbReference type="Proteomes" id="UP000730739"/>
    </source>
</evidence>
<feature type="domain" description="EAL" evidence="4">
    <location>
        <begin position="541"/>
        <end position="800"/>
    </location>
</feature>
<dbReference type="InterPro" id="IPR052155">
    <property type="entry name" value="Biofilm_reg_signaling"/>
</dbReference>
<feature type="domain" description="HAMP" evidence="5">
    <location>
        <begin position="188"/>
        <end position="240"/>
    </location>
</feature>
<dbReference type="CDD" id="cd00130">
    <property type="entry name" value="PAS"/>
    <property type="match status" value="1"/>
</dbReference>
<dbReference type="Gene3D" id="6.10.340.10">
    <property type="match status" value="1"/>
</dbReference>
<comment type="caution">
    <text evidence="7">The sequence shown here is derived from an EMBL/GenBank/DDBJ whole genome shotgun (WGS) entry which is preliminary data.</text>
</comment>
<dbReference type="InterPro" id="IPR043128">
    <property type="entry name" value="Rev_trsase/Diguanyl_cyclase"/>
</dbReference>
<organism evidence="7 8">
    <name type="scientific">Sinorhizobium kostiense</name>
    <dbReference type="NCBI Taxonomy" id="76747"/>
    <lineage>
        <taxon>Bacteria</taxon>
        <taxon>Pseudomonadati</taxon>
        <taxon>Pseudomonadota</taxon>
        <taxon>Alphaproteobacteria</taxon>
        <taxon>Hyphomicrobiales</taxon>
        <taxon>Rhizobiaceae</taxon>
        <taxon>Sinorhizobium/Ensifer group</taxon>
        <taxon>Sinorhizobium</taxon>
    </lineage>
</organism>
<keyword evidence="2" id="KW-0812">Transmembrane</keyword>
<evidence type="ECO:0000259" key="4">
    <source>
        <dbReference type="PROSITE" id="PS50883"/>
    </source>
</evidence>
<proteinExistence type="predicted"/>
<dbReference type="Pfam" id="PF00990">
    <property type="entry name" value="GGDEF"/>
    <property type="match status" value="1"/>
</dbReference>
<evidence type="ECO:0000259" key="3">
    <source>
        <dbReference type="PROSITE" id="PS50112"/>
    </source>
</evidence>
<dbReference type="InterPro" id="IPR001633">
    <property type="entry name" value="EAL_dom"/>
</dbReference>
<evidence type="ECO:0000256" key="1">
    <source>
        <dbReference type="SAM" id="Coils"/>
    </source>
</evidence>
<dbReference type="InterPro" id="IPR035965">
    <property type="entry name" value="PAS-like_dom_sf"/>
</dbReference>
<sequence>MAVQEYPNVQSVDIHRSEHPMMHSVESRFIAIICGAMLVFVAPLLALFLTISGERVARERLHNVELLMAASSEALGKPIWDFDQDGIGRIGRSLMGATDIRAVTIRDAAGNVLVQLPRERIDTTAGHPLQTPISYDSVNGTKTVGTLEAFVPASDIPSRFSKDEWSVLGILLVAVAIVFTAALIGNRLTVIRPLTRLTAAIAATRQLGSRHRVDWAAHDEMGTLAANFNAMQDRLEREESELKAAHARATETYNLTPAMLFSLDAEGRLTAVSDYWLRATGYGRAAVIGRHFTDFIDPHWQDAYRLRPRANATDRQTISEITLPFRKADDAFMTVLILETKAGADANSLSVMTDVTALKQAESRNHAQAITDHLTGRLNRQGFENALDEAIVSADQCGMQLACIFIDLDRFKWINDNFGHAAGDAVLCHTVERIGSALGHEDVMARLGGDEFAILVRAPDVLELASEVGERICAALREPIPVAGNELSVSASIGIAVYPNHAAGASDLLLKADMAMYARKRDGKNGLRIFDTGMLDAARERHEIEQCIEAGLKEDWFEAWLQPIVNLGDGQIVGFEALMRLNHPERGLLAPGKIINIAEETGTIGRIGERVLERAIGHLATISRLDGTQDTYLAINFSPLQFELTLPHKLAALLLKHHIAPQRIVIEITEAVLMLDNPEVHAVLKQLNEFGCRIALDDFGTGYSSLSYLNRFPVDIVKVDQSFTRSLSSSAADVRRKSRMLIKGIRTISHQMGCTVVAEGIESKEQWQLLRKLGVDYGQGYLFSRPLPIGGMLTMLENESEAKASASN</sequence>
<dbReference type="Pfam" id="PF00672">
    <property type="entry name" value="HAMP"/>
    <property type="match status" value="1"/>
</dbReference>
<dbReference type="SUPFAM" id="SSF141868">
    <property type="entry name" value="EAL domain-like"/>
    <property type="match status" value="1"/>
</dbReference>
<dbReference type="NCBIfam" id="TIGR00229">
    <property type="entry name" value="sensory_box"/>
    <property type="match status" value="1"/>
</dbReference>
<dbReference type="PANTHER" id="PTHR44757">
    <property type="entry name" value="DIGUANYLATE CYCLASE DGCP"/>
    <property type="match status" value="1"/>
</dbReference>
<dbReference type="InterPro" id="IPR029787">
    <property type="entry name" value="Nucleotide_cyclase"/>
</dbReference>
<dbReference type="PROSITE" id="PS50883">
    <property type="entry name" value="EAL"/>
    <property type="match status" value="1"/>
</dbReference>
<dbReference type="SMART" id="SM00304">
    <property type="entry name" value="HAMP"/>
    <property type="match status" value="1"/>
</dbReference>
<feature type="transmembrane region" description="Helical" evidence="2">
    <location>
        <begin position="165"/>
        <end position="185"/>
    </location>
</feature>
<gene>
    <name evidence="7" type="ORF">J2Z31_003237</name>
</gene>
<dbReference type="PROSITE" id="PS50885">
    <property type="entry name" value="HAMP"/>
    <property type="match status" value="1"/>
</dbReference>
<dbReference type="EMBL" id="JAGILA010000004">
    <property type="protein sequence ID" value="MBP2236723.1"/>
    <property type="molecule type" value="Genomic_DNA"/>
</dbReference>
<dbReference type="PANTHER" id="PTHR44757:SF2">
    <property type="entry name" value="BIOFILM ARCHITECTURE MAINTENANCE PROTEIN MBAA"/>
    <property type="match status" value="1"/>
</dbReference>
<reference evidence="7 8" key="1">
    <citation type="submission" date="2021-03" db="EMBL/GenBank/DDBJ databases">
        <title>Genomic Encyclopedia of Type Strains, Phase IV (KMG-IV): sequencing the most valuable type-strain genomes for metagenomic binning, comparative biology and taxonomic classification.</title>
        <authorList>
            <person name="Goeker M."/>
        </authorList>
    </citation>
    <scope>NUCLEOTIDE SEQUENCE [LARGE SCALE GENOMIC DNA]</scope>
    <source>
        <strain evidence="7 8">DSM 13372</strain>
    </source>
</reference>
<dbReference type="CDD" id="cd01948">
    <property type="entry name" value="EAL"/>
    <property type="match status" value="1"/>
</dbReference>
<dbReference type="CDD" id="cd06225">
    <property type="entry name" value="HAMP"/>
    <property type="match status" value="1"/>
</dbReference>
<dbReference type="SUPFAM" id="SSF55073">
    <property type="entry name" value="Nucleotide cyclase"/>
    <property type="match status" value="1"/>
</dbReference>
<keyword evidence="2" id="KW-1133">Transmembrane helix</keyword>
<dbReference type="Gene3D" id="3.30.450.20">
    <property type="entry name" value="PAS domain"/>
    <property type="match status" value="1"/>
</dbReference>
<dbReference type="InterPro" id="IPR000160">
    <property type="entry name" value="GGDEF_dom"/>
</dbReference>
<dbReference type="SMART" id="SM00052">
    <property type="entry name" value="EAL"/>
    <property type="match status" value="1"/>
</dbReference>
<keyword evidence="1" id="KW-0175">Coiled coil</keyword>
<evidence type="ECO:0000259" key="5">
    <source>
        <dbReference type="PROSITE" id="PS50885"/>
    </source>
</evidence>
<dbReference type="Pfam" id="PF00563">
    <property type="entry name" value="EAL"/>
    <property type="match status" value="1"/>
</dbReference>
<dbReference type="NCBIfam" id="TIGR00254">
    <property type="entry name" value="GGDEF"/>
    <property type="match status" value="1"/>
</dbReference>